<comment type="caution">
    <text evidence="1">The sequence shown here is derived from an EMBL/GenBank/DDBJ whole genome shotgun (WGS) entry which is preliminary data.</text>
</comment>
<protein>
    <submittedName>
        <fullName evidence="1">Uncharacterized protein</fullName>
    </submittedName>
</protein>
<organism evidence="1">
    <name type="scientific">Zea mays</name>
    <name type="common">Maize</name>
    <dbReference type="NCBI Taxonomy" id="4577"/>
    <lineage>
        <taxon>Eukaryota</taxon>
        <taxon>Viridiplantae</taxon>
        <taxon>Streptophyta</taxon>
        <taxon>Embryophyta</taxon>
        <taxon>Tracheophyta</taxon>
        <taxon>Spermatophyta</taxon>
        <taxon>Magnoliopsida</taxon>
        <taxon>Liliopsida</taxon>
        <taxon>Poales</taxon>
        <taxon>Poaceae</taxon>
        <taxon>PACMAD clade</taxon>
        <taxon>Panicoideae</taxon>
        <taxon>Andropogonodae</taxon>
        <taxon>Andropogoneae</taxon>
        <taxon>Tripsacinae</taxon>
        <taxon>Zea</taxon>
    </lineage>
</organism>
<dbReference type="AlphaFoldDB" id="A0A3L6DYI8"/>
<evidence type="ECO:0000313" key="1">
    <source>
        <dbReference type="EMBL" id="PWZ13133.1"/>
    </source>
</evidence>
<dbReference type="Proteomes" id="UP000251960">
    <property type="component" value="Chromosome 7"/>
</dbReference>
<accession>A0A3L6DYI8</accession>
<proteinExistence type="predicted"/>
<dbReference type="EMBL" id="NCVQ01000008">
    <property type="protein sequence ID" value="PWZ13133.1"/>
    <property type="molecule type" value="Genomic_DNA"/>
</dbReference>
<sequence length="94" mass="10150">MPDFSVDVVACGFVCVASMTRGMVGAAGVTSDVDTRIDGTDGGHHPRQNVTKVTRDKADLVLLSKNWNEENIEICLKKRDEGSSDDSILSLLKL</sequence>
<reference evidence="1" key="1">
    <citation type="journal article" date="2018" name="Nat. Genet.">
        <title>Extensive intraspecific gene order and gene structural variations between Mo17 and other maize genomes.</title>
        <authorList>
            <person name="Sun S."/>
            <person name="Zhou Y."/>
            <person name="Chen J."/>
            <person name="Shi J."/>
            <person name="Zhao H."/>
            <person name="Zhao H."/>
            <person name="Song W."/>
            <person name="Zhang M."/>
            <person name="Cui Y."/>
            <person name="Dong X."/>
            <person name="Liu H."/>
            <person name="Ma X."/>
            <person name="Jiao Y."/>
            <person name="Wang B."/>
            <person name="Wei X."/>
            <person name="Stein J.C."/>
            <person name="Glaubitz J.C."/>
            <person name="Lu F."/>
            <person name="Yu G."/>
            <person name="Liang C."/>
            <person name="Fengler K."/>
            <person name="Li B."/>
            <person name="Rafalski A."/>
            <person name="Schnable P.S."/>
            <person name="Ware D.H."/>
            <person name="Buckler E.S."/>
            <person name="Lai J."/>
        </authorList>
    </citation>
    <scope>NUCLEOTIDE SEQUENCE [LARGE SCALE GENOMIC DNA]</scope>
    <source>
        <tissue evidence="1">Seedling</tissue>
    </source>
</reference>
<gene>
    <name evidence="1" type="ORF">Zm00014a_010895</name>
</gene>
<name>A0A3L6DYI8_MAIZE</name>